<comment type="caution">
    <text evidence="2">The sequence shown here is derived from an EMBL/GenBank/DDBJ whole genome shotgun (WGS) entry which is preliminary data.</text>
</comment>
<keyword evidence="1" id="KW-0812">Transmembrane</keyword>
<feature type="transmembrane region" description="Helical" evidence="1">
    <location>
        <begin position="39"/>
        <end position="60"/>
    </location>
</feature>
<protein>
    <submittedName>
        <fullName evidence="2">Uncharacterized protein</fullName>
    </submittedName>
</protein>
<keyword evidence="1" id="KW-1133">Transmembrane helix</keyword>
<accession>A0A836BVT4</accession>
<sequence>MTKVVALAGTGLGFCGFIISLAGVSFYTEKFDNLRPIEYPWWGVWFLFLCVLATAGVIAANKAHTYGQAVQGLLAACMSVNMINLMTTKRQLDSIDDDLETSMRTAFAGFLIGTVGTGLSIIGISMAAGSQDTSKHASPAS</sequence>
<gene>
    <name evidence="2" type="ORF">HYH03_011164</name>
</gene>
<keyword evidence="3" id="KW-1185">Reference proteome</keyword>
<feature type="transmembrane region" description="Helical" evidence="1">
    <location>
        <begin position="6"/>
        <end position="27"/>
    </location>
</feature>
<evidence type="ECO:0000313" key="2">
    <source>
        <dbReference type="EMBL" id="KAG2490362.1"/>
    </source>
</evidence>
<evidence type="ECO:0000313" key="3">
    <source>
        <dbReference type="Proteomes" id="UP000612055"/>
    </source>
</evidence>
<feature type="transmembrane region" description="Helical" evidence="1">
    <location>
        <begin position="66"/>
        <end position="85"/>
    </location>
</feature>
<reference evidence="2" key="1">
    <citation type="journal article" date="2020" name="bioRxiv">
        <title>Comparative genomics of Chlamydomonas.</title>
        <authorList>
            <person name="Craig R.J."/>
            <person name="Hasan A.R."/>
            <person name="Ness R.W."/>
            <person name="Keightley P.D."/>
        </authorList>
    </citation>
    <scope>NUCLEOTIDE SEQUENCE</scope>
    <source>
        <strain evidence="2">CCAP 11/70</strain>
    </source>
</reference>
<keyword evidence="1" id="KW-0472">Membrane</keyword>
<dbReference type="Proteomes" id="UP000612055">
    <property type="component" value="Unassembled WGS sequence"/>
</dbReference>
<proteinExistence type="predicted"/>
<name>A0A836BVT4_9CHLO</name>
<feature type="transmembrane region" description="Helical" evidence="1">
    <location>
        <begin position="106"/>
        <end position="128"/>
    </location>
</feature>
<evidence type="ECO:0000256" key="1">
    <source>
        <dbReference type="SAM" id="Phobius"/>
    </source>
</evidence>
<dbReference type="AlphaFoldDB" id="A0A836BVT4"/>
<dbReference type="EMBL" id="JAEHOE010000062">
    <property type="protein sequence ID" value="KAG2490362.1"/>
    <property type="molecule type" value="Genomic_DNA"/>
</dbReference>
<organism evidence="2 3">
    <name type="scientific">Edaphochlamys debaryana</name>
    <dbReference type="NCBI Taxonomy" id="47281"/>
    <lineage>
        <taxon>Eukaryota</taxon>
        <taxon>Viridiplantae</taxon>
        <taxon>Chlorophyta</taxon>
        <taxon>core chlorophytes</taxon>
        <taxon>Chlorophyceae</taxon>
        <taxon>CS clade</taxon>
        <taxon>Chlamydomonadales</taxon>
        <taxon>Chlamydomonadales incertae sedis</taxon>
        <taxon>Edaphochlamys</taxon>
    </lineage>
</organism>